<accession>A0AAV6UDJ5</accession>
<dbReference type="PANTHER" id="PTHR48465:SF1">
    <property type="entry name" value="PROTEIN SSUH2 HOMOLOG"/>
    <property type="match status" value="1"/>
</dbReference>
<feature type="region of interest" description="Disordered" evidence="1">
    <location>
        <begin position="1"/>
        <end position="22"/>
    </location>
</feature>
<dbReference type="AlphaFoldDB" id="A0AAV6UDJ5"/>
<feature type="compositionally biased region" description="Polar residues" evidence="1">
    <location>
        <begin position="96"/>
        <end position="108"/>
    </location>
</feature>
<evidence type="ECO:0000313" key="2">
    <source>
        <dbReference type="EMBL" id="KAG8181721.1"/>
    </source>
</evidence>
<comment type="caution">
    <text evidence="2">The sequence shown here is derived from an EMBL/GenBank/DDBJ whole genome shotgun (WGS) entry which is preliminary data.</text>
</comment>
<dbReference type="Proteomes" id="UP000827092">
    <property type="component" value="Unassembled WGS sequence"/>
</dbReference>
<gene>
    <name evidence="2" type="ORF">JTE90_028260</name>
</gene>
<feature type="region of interest" description="Disordered" evidence="1">
    <location>
        <begin position="54"/>
        <end position="134"/>
    </location>
</feature>
<keyword evidence="3" id="KW-1185">Reference proteome</keyword>
<feature type="compositionally biased region" description="Gly residues" evidence="1">
    <location>
        <begin position="120"/>
        <end position="133"/>
    </location>
</feature>
<feature type="compositionally biased region" description="Low complexity" evidence="1">
    <location>
        <begin position="62"/>
        <end position="73"/>
    </location>
</feature>
<organism evidence="2 3">
    <name type="scientific">Oedothorax gibbosus</name>
    <dbReference type="NCBI Taxonomy" id="931172"/>
    <lineage>
        <taxon>Eukaryota</taxon>
        <taxon>Metazoa</taxon>
        <taxon>Ecdysozoa</taxon>
        <taxon>Arthropoda</taxon>
        <taxon>Chelicerata</taxon>
        <taxon>Arachnida</taxon>
        <taxon>Araneae</taxon>
        <taxon>Araneomorphae</taxon>
        <taxon>Entelegynae</taxon>
        <taxon>Araneoidea</taxon>
        <taxon>Linyphiidae</taxon>
        <taxon>Erigoninae</taxon>
        <taxon>Oedothorax</taxon>
    </lineage>
</organism>
<dbReference type="PANTHER" id="PTHR48465">
    <property type="entry name" value="PROTEIN SSUH2 HOMOLOG"/>
    <property type="match status" value="1"/>
</dbReference>
<evidence type="ECO:0000256" key="1">
    <source>
        <dbReference type="SAM" id="MobiDB-lite"/>
    </source>
</evidence>
<proteinExistence type="predicted"/>
<evidence type="ECO:0008006" key="4">
    <source>
        <dbReference type="Google" id="ProtNLM"/>
    </source>
</evidence>
<dbReference type="EMBL" id="JAFNEN010000498">
    <property type="protein sequence ID" value="KAG8181721.1"/>
    <property type="molecule type" value="Genomic_DNA"/>
</dbReference>
<evidence type="ECO:0000313" key="3">
    <source>
        <dbReference type="Proteomes" id="UP000827092"/>
    </source>
</evidence>
<name>A0AAV6UDJ5_9ARAC</name>
<reference evidence="2 3" key="1">
    <citation type="journal article" date="2022" name="Nat. Ecol. Evol.">
        <title>A masculinizing supergene underlies an exaggerated male reproductive morph in a spider.</title>
        <authorList>
            <person name="Hendrickx F."/>
            <person name="De Corte Z."/>
            <person name="Sonet G."/>
            <person name="Van Belleghem S.M."/>
            <person name="Kostlbacher S."/>
            <person name="Vangestel C."/>
        </authorList>
    </citation>
    <scope>NUCLEOTIDE SEQUENCE [LARGE SCALE GENOMIC DNA]</scope>
    <source>
        <strain evidence="2">W744_W776</strain>
    </source>
</reference>
<dbReference type="InterPro" id="IPR052789">
    <property type="entry name" value="SSUH2_homolog"/>
</dbReference>
<sequence>MSNYPQSPPYQQFGGYPANSTPYPVNPAPFPSATSTAQPVQNYQINVMAYPSTTGYPNPGMPSNQPQPVQVSPGYPGGMSSHQPQPVQVSPGYSGGMTSNQQHVQQVSPGYPGGNMPQPGGYGDHSNMGGGVQPGQPAVCPTAPDIGQMEKIPGYEGIGFEDAILPPPTVPVWQPDQPEQKPMQNLPTLSDEEVHEAAIEFASEHCCYSKAPAQDMQVKEIAMMSAFHYKLETFTEKRESAWRFLPYLGQAIDGPANGPAPNPWDIQVMPSASFQNSKSKVEVPHTAFVKPCHTCVGNGRVRCDNCMGQGRKQCTWCKGRGRRVKFDQDEMCTSCNGTGWDRCSSCSGTGQVKCKTCEGKGNLKGFVELTVTWINHADDFISETSRMPKELVLQVTGQVAYEEENPRVYAIAHATEQSIRNASSDLVNKHGSAFMNERILKQRQCLRVIPIGQVKYEWKGKTDELFVYGYEHKVYYKEYPQKCCCTIM</sequence>
<protein>
    <recommendedName>
        <fullName evidence="4">Protein SSUH2 homolog</fullName>
    </recommendedName>
</protein>